<keyword evidence="2" id="KW-1185">Reference proteome</keyword>
<evidence type="ECO:0000313" key="1">
    <source>
        <dbReference type="EMBL" id="NUU79715.1"/>
    </source>
</evidence>
<dbReference type="EMBL" id="JABMCB010000204">
    <property type="protein sequence ID" value="NUU79715.1"/>
    <property type="molecule type" value="Genomic_DNA"/>
</dbReference>
<dbReference type="Proteomes" id="UP000526125">
    <property type="component" value="Unassembled WGS sequence"/>
</dbReference>
<evidence type="ECO:0000313" key="2">
    <source>
        <dbReference type="Proteomes" id="UP000526125"/>
    </source>
</evidence>
<gene>
    <name evidence="1" type="ORF">HP552_31485</name>
</gene>
<reference evidence="1 2" key="1">
    <citation type="submission" date="2020-05" db="EMBL/GenBank/DDBJ databases">
        <title>Genome Sequencing of Type Strains.</title>
        <authorList>
            <person name="Lemaire J.F."/>
            <person name="Inderbitzin P."/>
            <person name="Gregorio O.A."/>
            <person name="Collins S.B."/>
            <person name="Wespe N."/>
            <person name="Knight-Connoni V."/>
        </authorList>
    </citation>
    <scope>NUCLEOTIDE SEQUENCE [LARGE SCALE GENOMIC DNA]</scope>
    <source>
        <strain evidence="1 2">LMG 21957</strain>
    </source>
</reference>
<dbReference type="RefSeq" id="WP_175399297.1">
    <property type="nucleotide sequence ID" value="NZ_JABMCB010000204.1"/>
</dbReference>
<name>A0A7Y6C4K2_9BACL</name>
<organism evidence="1 2">
    <name type="scientific">Paenibacillus xylanilyticus</name>
    <dbReference type="NCBI Taxonomy" id="248903"/>
    <lineage>
        <taxon>Bacteria</taxon>
        <taxon>Bacillati</taxon>
        <taxon>Bacillota</taxon>
        <taxon>Bacilli</taxon>
        <taxon>Bacillales</taxon>
        <taxon>Paenibacillaceae</taxon>
        <taxon>Paenibacillus</taxon>
    </lineage>
</organism>
<proteinExistence type="predicted"/>
<dbReference type="AlphaFoldDB" id="A0A7Y6C4K2"/>
<protein>
    <submittedName>
        <fullName evidence="1">Uncharacterized protein</fullName>
    </submittedName>
</protein>
<comment type="caution">
    <text evidence="1">The sequence shown here is derived from an EMBL/GenBank/DDBJ whole genome shotgun (WGS) entry which is preliminary data.</text>
</comment>
<sequence length="107" mass="12034">MCQLRRWPLWSCADLFRIGESSRVPVAWTSARGRSWYVPGCSMRPETDKRTSMAAWTCELHWWRYGAARISSGSEGAATCRVARASAQEALLVCRGCKTICLYIGRA</sequence>
<accession>A0A7Y6C4K2</accession>